<dbReference type="Proteomes" id="UP000250080">
    <property type="component" value="Chromosome II"/>
</dbReference>
<gene>
    <name evidence="2" type="ORF">PFR_JS23-PH_57</name>
    <name evidence="1" type="ORF">PFR_JS23_1451</name>
</gene>
<name>A0A509MIE0_9ACTN</name>
<proteinExistence type="predicted"/>
<dbReference type="GO" id="GO:0003677">
    <property type="term" value="F:DNA binding"/>
    <property type="evidence" value="ECO:0007669"/>
    <property type="project" value="InterPro"/>
</dbReference>
<dbReference type="InterPro" id="IPR018330">
    <property type="entry name" value="RecT_fam"/>
</dbReference>
<dbReference type="AlphaFoldDB" id="A0A509MIE0"/>
<evidence type="ECO:0000313" key="1">
    <source>
        <dbReference type="EMBL" id="SCQ79666.1"/>
    </source>
</evidence>
<dbReference type="Pfam" id="PF03837">
    <property type="entry name" value="RecT"/>
    <property type="match status" value="1"/>
</dbReference>
<evidence type="ECO:0000313" key="3">
    <source>
        <dbReference type="Proteomes" id="UP000250080"/>
    </source>
</evidence>
<dbReference type="InterPro" id="IPR004590">
    <property type="entry name" value="ssDNA_annealing_RecT"/>
</dbReference>
<protein>
    <submittedName>
        <fullName evidence="2">RecT protein</fullName>
    </submittedName>
</protein>
<accession>A0A509MIE0</accession>
<dbReference type="NCBIfam" id="TIGR00616">
    <property type="entry name" value="rect"/>
    <property type="match status" value="1"/>
</dbReference>
<dbReference type="RefSeq" id="WP_162630572.1">
    <property type="nucleotide sequence ID" value="NZ_LR698993.1"/>
</dbReference>
<reference evidence="2 3" key="1">
    <citation type="submission" date="2016-09" db="EMBL/GenBank/DDBJ databases">
        <authorList>
            <person name="Laine KS P."/>
        </authorList>
    </citation>
    <scope>NUCLEOTIDE SEQUENCE [LARGE SCALE GENOMIC DNA]</scope>
    <source>
        <strain evidence="2">PFRJS-23</strain>
    </source>
</reference>
<dbReference type="EMBL" id="LT618794">
    <property type="protein sequence ID" value="SCQ83273.1"/>
    <property type="molecule type" value="Genomic_DNA"/>
</dbReference>
<dbReference type="GO" id="GO:0006259">
    <property type="term" value="P:DNA metabolic process"/>
    <property type="evidence" value="ECO:0007669"/>
    <property type="project" value="InterPro"/>
</dbReference>
<evidence type="ECO:0000313" key="2">
    <source>
        <dbReference type="EMBL" id="SCQ83273.1"/>
    </source>
</evidence>
<dbReference type="EMBL" id="LT618793">
    <property type="protein sequence ID" value="SCQ79666.1"/>
    <property type="molecule type" value="Genomic_DNA"/>
</dbReference>
<dbReference type="Proteomes" id="UP000250080">
    <property type="component" value="Chromosome I"/>
</dbReference>
<sequence>MTQQMPIKAQGEPTKELQQKAAVDRFNATLHQMQNEIARALPKHMTGDRFVRIVLTEVRKNPTLALCDPLTMFGSLLTAAALGLEPGLNGECWLVPRKNHGTLEAQLQVGYRGVVKLFWQNPAATYLDTGYVCERDEFRFAKGLNPILEHTPAEGDRGKVVRYYAVAGLNTGARVFDVFTPAQIKTLRGGKVGSNGDIPDPEHWMERKTALLQVLKLMPKSTQLAAVPAADGRAHTISDAQQILGGVDTSTGEVLDAGWHQDGPVES</sequence>
<organism evidence="2 3">
    <name type="scientific">Propionibacterium freudenreichii</name>
    <dbReference type="NCBI Taxonomy" id="1744"/>
    <lineage>
        <taxon>Bacteria</taxon>
        <taxon>Bacillati</taxon>
        <taxon>Actinomycetota</taxon>
        <taxon>Actinomycetes</taxon>
        <taxon>Propionibacteriales</taxon>
        <taxon>Propionibacteriaceae</taxon>
        <taxon>Propionibacterium</taxon>
    </lineage>
</organism>